<feature type="domain" description="Enoyl reductase (ER)" evidence="2">
    <location>
        <begin position="23"/>
        <end position="340"/>
    </location>
</feature>
<dbReference type="PANTHER" id="PTHR43205:SF7">
    <property type="entry name" value="PROSTAGLANDIN REDUCTASE 1"/>
    <property type="match status" value="1"/>
</dbReference>
<dbReference type="Gene3D" id="3.90.180.10">
    <property type="entry name" value="Medium-chain alcohol dehydrogenases, catalytic domain"/>
    <property type="match status" value="1"/>
</dbReference>
<evidence type="ECO:0000313" key="4">
    <source>
        <dbReference type="Proteomes" id="UP000002212"/>
    </source>
</evidence>
<dbReference type="InterPro" id="IPR011032">
    <property type="entry name" value="GroES-like_sf"/>
</dbReference>
<organism evidence="3 4">
    <name type="scientific">Rhodococcus opacus (strain B4)</name>
    <dbReference type="NCBI Taxonomy" id="632772"/>
    <lineage>
        <taxon>Bacteria</taxon>
        <taxon>Bacillati</taxon>
        <taxon>Actinomycetota</taxon>
        <taxon>Actinomycetes</taxon>
        <taxon>Mycobacteriales</taxon>
        <taxon>Nocardiaceae</taxon>
        <taxon>Rhodococcus</taxon>
    </lineage>
</organism>
<dbReference type="OrthoDB" id="9805663at2"/>
<evidence type="ECO:0000256" key="1">
    <source>
        <dbReference type="ARBA" id="ARBA00023002"/>
    </source>
</evidence>
<dbReference type="FunFam" id="3.40.50.720:FF:000121">
    <property type="entry name" value="Prostaglandin reductase 2"/>
    <property type="match status" value="1"/>
</dbReference>
<evidence type="ECO:0000259" key="2">
    <source>
        <dbReference type="SMART" id="SM00829"/>
    </source>
</evidence>
<dbReference type="SUPFAM" id="SSF51735">
    <property type="entry name" value="NAD(P)-binding Rossmann-fold domains"/>
    <property type="match status" value="1"/>
</dbReference>
<dbReference type="GO" id="GO:0016628">
    <property type="term" value="F:oxidoreductase activity, acting on the CH-CH group of donors, NAD or NADP as acceptor"/>
    <property type="evidence" value="ECO:0007669"/>
    <property type="project" value="InterPro"/>
</dbReference>
<dbReference type="InterPro" id="IPR036291">
    <property type="entry name" value="NAD(P)-bd_dom_sf"/>
</dbReference>
<accession>C1AZJ3</accession>
<reference evidence="3 4" key="1">
    <citation type="submission" date="2009-03" db="EMBL/GenBank/DDBJ databases">
        <title>Comparison of the complete genome sequences of Rhodococcus erythropolis PR4 and Rhodococcus opacus B4.</title>
        <authorList>
            <person name="Takarada H."/>
            <person name="Sekine M."/>
            <person name="Hosoyama A."/>
            <person name="Yamada R."/>
            <person name="Fujisawa T."/>
            <person name="Omata S."/>
            <person name="Shimizu A."/>
            <person name="Tsukatani N."/>
            <person name="Tanikawa S."/>
            <person name="Fujita N."/>
            <person name="Harayama S."/>
        </authorList>
    </citation>
    <scope>NUCLEOTIDE SEQUENCE [LARGE SCALE GENOMIC DNA]</scope>
    <source>
        <strain evidence="3 4">B4</strain>
    </source>
</reference>
<dbReference type="SUPFAM" id="SSF50129">
    <property type="entry name" value="GroES-like"/>
    <property type="match status" value="2"/>
</dbReference>
<dbReference type="Pfam" id="PF16884">
    <property type="entry name" value="ADH_N_2"/>
    <property type="match status" value="1"/>
</dbReference>
<dbReference type="PANTHER" id="PTHR43205">
    <property type="entry name" value="PROSTAGLANDIN REDUCTASE"/>
    <property type="match status" value="1"/>
</dbReference>
<dbReference type="InterPro" id="IPR045010">
    <property type="entry name" value="MDR_fam"/>
</dbReference>
<dbReference type="KEGG" id="rop:ROP_60170"/>
<dbReference type="Gene3D" id="3.40.50.720">
    <property type="entry name" value="NAD(P)-binding Rossmann-like Domain"/>
    <property type="match status" value="1"/>
</dbReference>
<dbReference type="SMART" id="SM00829">
    <property type="entry name" value="PKS_ER"/>
    <property type="match status" value="1"/>
</dbReference>
<dbReference type="EMBL" id="AP011115">
    <property type="protein sequence ID" value="BAH54264.1"/>
    <property type="molecule type" value="Genomic_DNA"/>
</dbReference>
<dbReference type="RefSeq" id="WP_015889751.1">
    <property type="nucleotide sequence ID" value="NC_012522.1"/>
</dbReference>
<proteinExistence type="predicted"/>
<gene>
    <name evidence="3" type="ordered locus">ROP_60170</name>
</gene>
<dbReference type="CDD" id="cd05288">
    <property type="entry name" value="PGDH"/>
    <property type="match status" value="1"/>
</dbReference>
<dbReference type="InterPro" id="IPR041694">
    <property type="entry name" value="ADH_N_2"/>
</dbReference>
<dbReference type="STRING" id="632772.ROP_60170"/>
<dbReference type="AlphaFoldDB" id="C1AZJ3"/>
<sequence>MSVESIVHSPRIVLAFRPDGAPTADNFRLEAVNLPGPADGQVLIRVIYLSLDPYMRGRMSAAESYADPVEIDEVMVGGTVGQVVDSRHPDFATGDYVLGYAGWQSHAVVDGNQLRRLDPAAAPLSTAVGVLGMPGFTAYSGLLKIGQPKAGETVVVAAASGPVGSAVGQIAKLKGARAVGIAGGPQKCAYLLDELGFDAAVDHRSPNFAEELRAACPGGIDVYFENVGGAVAAAVLPLLNLYARVPVCGLIAQYNDTEAPAGPDRLPGFFSRVLVKSLTIRGFIQNEFVPELYADFQCDVSGWIRDGRFAYREDVVDGLENAPAAFIGLLRGSNFGKLVVRVAEEN</sequence>
<dbReference type="PATRIC" id="fig|632772.20.peg.6285"/>
<dbReference type="HOGENOM" id="CLU_026673_29_3_11"/>
<dbReference type="Proteomes" id="UP000002212">
    <property type="component" value="Chromosome"/>
</dbReference>
<dbReference type="InterPro" id="IPR013149">
    <property type="entry name" value="ADH-like_C"/>
</dbReference>
<dbReference type="Pfam" id="PF00107">
    <property type="entry name" value="ADH_zinc_N"/>
    <property type="match status" value="1"/>
</dbReference>
<keyword evidence="1" id="KW-0560">Oxidoreductase</keyword>
<name>C1AZJ3_RHOOB</name>
<dbReference type="InterPro" id="IPR020843">
    <property type="entry name" value="ER"/>
</dbReference>
<evidence type="ECO:0000313" key="3">
    <source>
        <dbReference type="EMBL" id="BAH54264.1"/>
    </source>
</evidence>
<protein>
    <submittedName>
        <fullName evidence="3">Putative oxidoreductase</fullName>
    </submittedName>
</protein>